<dbReference type="RefSeq" id="WP_190301914.1">
    <property type="nucleotide sequence ID" value="NZ_JACOIJ010000010.1"/>
</dbReference>
<dbReference type="InterPro" id="IPR038081">
    <property type="entry name" value="CalX-like_sf"/>
</dbReference>
<organism evidence="2 3">
    <name type="scientific">Sphingobacterium litopenaei</name>
    <dbReference type="NCBI Taxonomy" id="2763500"/>
    <lineage>
        <taxon>Bacteria</taxon>
        <taxon>Pseudomonadati</taxon>
        <taxon>Bacteroidota</taxon>
        <taxon>Sphingobacteriia</taxon>
        <taxon>Sphingobacteriales</taxon>
        <taxon>Sphingobacteriaceae</taxon>
        <taxon>Sphingobacterium</taxon>
    </lineage>
</organism>
<evidence type="ECO:0000313" key="3">
    <source>
        <dbReference type="Proteomes" id="UP000651271"/>
    </source>
</evidence>
<dbReference type="EMBL" id="JACOIJ010000010">
    <property type="protein sequence ID" value="MBD1429369.1"/>
    <property type="molecule type" value="Genomic_DNA"/>
</dbReference>
<protein>
    <submittedName>
        <fullName evidence="2">DUF4843 domain-containing protein</fullName>
    </submittedName>
</protein>
<dbReference type="Gene3D" id="2.60.40.2030">
    <property type="match status" value="1"/>
</dbReference>
<dbReference type="Proteomes" id="UP000651271">
    <property type="component" value="Unassembled WGS sequence"/>
</dbReference>
<name>A0ABR7YDH9_9SPHI</name>
<feature type="chain" id="PRO_5047288150" evidence="1">
    <location>
        <begin position="17"/>
        <end position="415"/>
    </location>
</feature>
<gene>
    <name evidence="2" type="ORF">H8B04_07275</name>
</gene>
<sequence>MKTKFSAILLAFVAVATLLTSCSKDETVQLPVVAFAKEVYGLDFNNEAVVKVVSTAPFANNQSVDFTVSGGLVEGVDYTLSAKKFTFANGSNEATVVVKFLKSITEDTKLDLTLAPASFATLGLSKASVGVDISNTVIYSFDKENYTMTQSSDVVLQLSKISGAYTTEEALTFEVEVDPSSTAVEGEHFKFSNGKTITIPAGQSKGTLKLDLIKQEAGKEQVVLKLKQVPFILKPGNFDKASVVIFGSLYDKLVGEWKYAAFTNEDWWKTMNNFGVDDLTKLAKGAATDKLVFNEEGLTTALTSDLKNYFRDSKLINLGEVAERLQEEAGYPRVQMLVVKALANVKFSATNVAEREAQIGFRVFTTNDGVETLEVTIFDFEPTDFLKNTYDIYKSFGDSPAMRFAPLRYHFTKVK</sequence>
<keyword evidence="1" id="KW-0732">Signal</keyword>
<reference evidence="2 3" key="1">
    <citation type="submission" date="2020-08" db="EMBL/GenBank/DDBJ databases">
        <title>Sphingobacterium sp. DN04309 isolated from aquaculture water.</title>
        <authorList>
            <person name="Zhang M."/>
        </authorList>
    </citation>
    <scope>NUCLEOTIDE SEQUENCE [LARGE SCALE GENOMIC DNA]</scope>
    <source>
        <strain evidence="2 3">DN04309</strain>
    </source>
</reference>
<accession>A0ABR7YDH9</accession>
<evidence type="ECO:0000313" key="2">
    <source>
        <dbReference type="EMBL" id="MBD1429369.1"/>
    </source>
</evidence>
<comment type="caution">
    <text evidence="2">The sequence shown here is derived from an EMBL/GenBank/DDBJ whole genome shotgun (WGS) entry which is preliminary data.</text>
</comment>
<evidence type="ECO:0000256" key="1">
    <source>
        <dbReference type="SAM" id="SignalP"/>
    </source>
</evidence>
<proteinExistence type="predicted"/>
<dbReference type="PROSITE" id="PS51257">
    <property type="entry name" value="PROKAR_LIPOPROTEIN"/>
    <property type="match status" value="1"/>
</dbReference>
<feature type="signal peptide" evidence="1">
    <location>
        <begin position="1"/>
        <end position="16"/>
    </location>
</feature>
<keyword evidence="3" id="KW-1185">Reference proteome</keyword>